<evidence type="ECO:0000256" key="3">
    <source>
        <dbReference type="ARBA" id="ARBA00006345"/>
    </source>
</evidence>
<dbReference type="InterPro" id="IPR037009">
    <property type="entry name" value="mRNA_triPase_Cet1_sf"/>
</dbReference>
<dbReference type="Pfam" id="PF02940">
    <property type="entry name" value="mRNA_triPase"/>
    <property type="match status" value="1"/>
</dbReference>
<dbReference type="eggNOG" id="ENOG502RZAX">
    <property type="taxonomic scope" value="Eukaryota"/>
</dbReference>
<dbReference type="AlphaFoldDB" id="G4TVR1"/>
<keyword evidence="6 8" id="KW-0539">Nucleus</keyword>
<keyword evidence="8" id="KW-0506">mRNA capping</keyword>
<dbReference type="GO" id="GO:0031533">
    <property type="term" value="C:mRNA capping enzyme complex"/>
    <property type="evidence" value="ECO:0007669"/>
    <property type="project" value="UniProtKB-UniRule"/>
</dbReference>
<dbReference type="InParanoid" id="G4TVR1"/>
<comment type="catalytic activity">
    <reaction evidence="7">
        <text>a 5'-end triphospho-ribonucleoside in mRNA + H2O = a 5'-end diphospho-ribonucleoside in mRNA + phosphate + H(+)</text>
        <dbReference type="Rhea" id="RHEA:67004"/>
        <dbReference type="Rhea" id="RHEA-COMP:17164"/>
        <dbReference type="Rhea" id="RHEA-COMP:17165"/>
        <dbReference type="ChEBI" id="CHEBI:15377"/>
        <dbReference type="ChEBI" id="CHEBI:15378"/>
        <dbReference type="ChEBI" id="CHEBI:43474"/>
        <dbReference type="ChEBI" id="CHEBI:167616"/>
        <dbReference type="ChEBI" id="CHEBI:167618"/>
        <dbReference type="EC" id="3.6.1.74"/>
    </reaction>
    <physiologicalReaction direction="left-to-right" evidence="7">
        <dbReference type="Rhea" id="RHEA:67005"/>
    </physiologicalReaction>
</comment>
<evidence type="ECO:0000259" key="10">
    <source>
        <dbReference type="Pfam" id="PF02940"/>
    </source>
</evidence>
<dbReference type="Proteomes" id="UP000007148">
    <property type="component" value="Unassembled WGS sequence"/>
</dbReference>
<name>G4TVR1_SERID</name>
<dbReference type="SUPFAM" id="SSF55154">
    <property type="entry name" value="CYTH-like phosphatases"/>
    <property type="match status" value="1"/>
</dbReference>
<comment type="function">
    <text evidence="8">First step of mRNA capping. Converts the 5'-triphosphate end of a nascent mRNA chain into a diphosphate end.</text>
</comment>
<evidence type="ECO:0000256" key="5">
    <source>
        <dbReference type="ARBA" id="ARBA00022801"/>
    </source>
</evidence>
<comment type="subcellular location">
    <subcellularLocation>
        <location evidence="2 8">Nucleus</location>
    </subcellularLocation>
</comment>
<dbReference type="GO" id="GO:0004651">
    <property type="term" value="F:polynucleotide 5'-phosphatase activity"/>
    <property type="evidence" value="ECO:0007669"/>
    <property type="project" value="UniProtKB-UniRule"/>
</dbReference>
<dbReference type="FunCoup" id="G4TVR1">
    <property type="interactions" value="36"/>
</dbReference>
<feature type="region of interest" description="Disordered" evidence="9">
    <location>
        <begin position="1"/>
        <end position="24"/>
    </location>
</feature>
<dbReference type="STRING" id="1109443.G4TVR1"/>
<dbReference type="PANTHER" id="PTHR28118">
    <property type="entry name" value="POLYNUCLEOTIDE 5'-TRIPHOSPHATASE-RELATED"/>
    <property type="match status" value="1"/>
</dbReference>
<evidence type="ECO:0000256" key="9">
    <source>
        <dbReference type="SAM" id="MobiDB-lite"/>
    </source>
</evidence>
<keyword evidence="5 8" id="KW-0378">Hydrolase</keyword>
<organism evidence="11 12">
    <name type="scientific">Serendipita indica (strain DSM 11827)</name>
    <name type="common">Root endophyte fungus</name>
    <name type="synonym">Piriformospora indica</name>
    <dbReference type="NCBI Taxonomy" id="1109443"/>
    <lineage>
        <taxon>Eukaryota</taxon>
        <taxon>Fungi</taxon>
        <taxon>Dikarya</taxon>
        <taxon>Basidiomycota</taxon>
        <taxon>Agaricomycotina</taxon>
        <taxon>Agaricomycetes</taxon>
        <taxon>Sebacinales</taxon>
        <taxon>Serendipitaceae</taxon>
        <taxon>Serendipita</taxon>
    </lineage>
</organism>
<sequence length="288" mass="32890">MPADTNGGGSSTSSQSNPYALPLEPSFLNMEPQDEFVKEIADWVAYISGGRPDIEVEAKFGVMVDRSNNQRVASRLGVLVETILNPREVSNMKFESTLSARQHEHLNKMLNERVAQTAAPSFQHAPLSARHLQTLDEFFSIPNTQDPEGKLRVSRDAKTGQLIECLIKRRLGDLHVLCPKREVDWRISVNTEEKVDISMVTDGMRPLYSRRKDRMQYGHQHFHIDLTQVMDQGNTVTHELELEFAYPEEMRRVLELRGREGPEAWGYDQLVAVFVNNCRLLSRNVIKM</sequence>
<dbReference type="GO" id="GO:0140818">
    <property type="term" value="F:mRNA 5'-triphosphate monophosphatase activity"/>
    <property type="evidence" value="ECO:0007669"/>
    <property type="project" value="UniProtKB-EC"/>
</dbReference>
<accession>G4TVR1</accession>
<feature type="compositionally biased region" description="Gly residues" evidence="9">
    <location>
        <begin position="1"/>
        <end position="10"/>
    </location>
</feature>
<dbReference type="EMBL" id="CAFZ01000444">
    <property type="protein sequence ID" value="CCA75404.1"/>
    <property type="molecule type" value="Genomic_DNA"/>
</dbReference>
<dbReference type="Gene3D" id="3.20.100.10">
    <property type="entry name" value="mRNA triphosphatase Cet1-like"/>
    <property type="match status" value="1"/>
</dbReference>
<keyword evidence="12" id="KW-1185">Reference proteome</keyword>
<dbReference type="PANTHER" id="PTHR28118:SF1">
    <property type="entry name" value="POLYNUCLEOTIDE 5'-TRIPHOSPHATASE CTL1-RELATED"/>
    <property type="match status" value="1"/>
</dbReference>
<evidence type="ECO:0000313" key="12">
    <source>
        <dbReference type="Proteomes" id="UP000007148"/>
    </source>
</evidence>
<comment type="subunit">
    <text evidence="8">Heterodimer. The mRNA-capping enzyme is composed of two separate chains alpha and beta, respectively a mRNA guanylyltransferase and an mRNA 5'-triphosphate monophosphatase.</text>
</comment>
<evidence type="ECO:0000313" key="11">
    <source>
        <dbReference type="EMBL" id="CCA75404.1"/>
    </source>
</evidence>
<proteinExistence type="inferred from homology"/>
<evidence type="ECO:0000256" key="2">
    <source>
        <dbReference type="ARBA" id="ARBA00004123"/>
    </source>
</evidence>
<dbReference type="EC" id="3.6.1.74" evidence="8"/>
<comment type="similarity">
    <text evidence="3 8">Belongs to the fungal TPase family.</text>
</comment>
<dbReference type="OrthoDB" id="272147at2759"/>
<comment type="caution">
    <text evidence="11">The sequence shown here is derived from an EMBL/GenBank/DDBJ whole genome shotgun (WGS) entry which is preliminary data.</text>
</comment>
<dbReference type="HOGENOM" id="CLU_018004_1_0_1"/>
<dbReference type="OMA" id="HHMIMTR"/>
<dbReference type="InterPro" id="IPR033469">
    <property type="entry name" value="CYTH-like_dom_sf"/>
</dbReference>
<dbReference type="GO" id="GO:0006370">
    <property type="term" value="P:7-methylguanosine mRNA capping"/>
    <property type="evidence" value="ECO:0007669"/>
    <property type="project" value="UniProtKB-UniRule"/>
</dbReference>
<protein>
    <recommendedName>
        <fullName evidence="8">mRNA-capping enzyme subunit beta</fullName>
        <ecNumber evidence="8">3.6.1.74</ecNumber>
    </recommendedName>
    <alternativeName>
        <fullName evidence="8">mRNA 5'-phosphatase</fullName>
    </alternativeName>
    <alternativeName>
        <fullName evidence="8">mRNA 5'-triphosphate monophosphatase</fullName>
    </alternativeName>
</protein>
<comment type="cofactor">
    <cofactor evidence="1 8">
        <name>Mg(2+)</name>
        <dbReference type="ChEBI" id="CHEBI:18420"/>
    </cofactor>
</comment>
<dbReference type="CDD" id="cd07470">
    <property type="entry name" value="CYTH-like_mRNA_RTPase"/>
    <property type="match status" value="1"/>
</dbReference>
<dbReference type="InterPro" id="IPR040343">
    <property type="entry name" value="Cet1/Ctl1"/>
</dbReference>
<feature type="domain" description="mRNA triphosphatase Cet1-like" evidence="10">
    <location>
        <begin position="33"/>
        <end position="244"/>
    </location>
</feature>
<dbReference type="InterPro" id="IPR004206">
    <property type="entry name" value="mRNA_triPase_Cet1"/>
</dbReference>
<reference evidence="11 12" key="1">
    <citation type="journal article" date="2011" name="PLoS Pathog.">
        <title>Endophytic Life Strategies Decoded by Genome and Transcriptome Analyses of the Mutualistic Root Symbiont Piriformospora indica.</title>
        <authorList>
            <person name="Zuccaro A."/>
            <person name="Lahrmann U."/>
            <person name="Guldener U."/>
            <person name="Langen G."/>
            <person name="Pfiffi S."/>
            <person name="Biedenkopf D."/>
            <person name="Wong P."/>
            <person name="Samans B."/>
            <person name="Grimm C."/>
            <person name="Basiewicz M."/>
            <person name="Murat C."/>
            <person name="Martin F."/>
            <person name="Kogel K.H."/>
        </authorList>
    </citation>
    <scope>NUCLEOTIDE SEQUENCE [LARGE SCALE GENOMIC DNA]</scope>
    <source>
        <strain evidence="11 12">DSM 11827</strain>
    </source>
</reference>
<evidence type="ECO:0000256" key="1">
    <source>
        <dbReference type="ARBA" id="ARBA00001946"/>
    </source>
</evidence>
<evidence type="ECO:0000256" key="7">
    <source>
        <dbReference type="ARBA" id="ARBA00047740"/>
    </source>
</evidence>
<gene>
    <name evidence="11" type="ORF">PIIN_09387</name>
</gene>
<evidence type="ECO:0000256" key="8">
    <source>
        <dbReference type="RuleBase" id="RU367053"/>
    </source>
</evidence>
<evidence type="ECO:0000256" key="6">
    <source>
        <dbReference type="ARBA" id="ARBA00023242"/>
    </source>
</evidence>
<evidence type="ECO:0000256" key="4">
    <source>
        <dbReference type="ARBA" id="ARBA00022664"/>
    </source>
</evidence>
<keyword evidence="4 8" id="KW-0507">mRNA processing</keyword>